<comment type="similarity">
    <text evidence="1 7">Belongs to the Lgt family.</text>
</comment>
<keyword evidence="6 7" id="KW-0472">Membrane</keyword>
<dbReference type="RefSeq" id="WP_236889169.1">
    <property type="nucleotide sequence ID" value="NZ_AP024488.1"/>
</dbReference>
<accession>A0ABN6F7M8</accession>
<feature type="transmembrane region" description="Helical" evidence="7">
    <location>
        <begin position="20"/>
        <end position="38"/>
    </location>
</feature>
<evidence type="ECO:0000256" key="1">
    <source>
        <dbReference type="ARBA" id="ARBA00007150"/>
    </source>
</evidence>
<dbReference type="HAMAP" id="MF_01147">
    <property type="entry name" value="Lgt"/>
    <property type="match status" value="1"/>
</dbReference>
<comment type="function">
    <text evidence="7">Catalyzes the transfer of the diacylglyceryl group from phosphatidylglycerol to the sulfhydryl group of the N-terminal cysteine of a prolipoprotein, the first step in the formation of mature lipoproteins.</text>
</comment>
<keyword evidence="4 7" id="KW-0812">Transmembrane</keyword>
<dbReference type="InterPro" id="IPR001640">
    <property type="entry name" value="Lgt"/>
</dbReference>
<protein>
    <recommendedName>
        <fullName evidence="7">Phosphatidylglycerol--prolipoprotein diacylglyceryl transferase</fullName>
        <ecNumber evidence="7">2.5.1.145</ecNumber>
    </recommendedName>
</protein>
<dbReference type="EMBL" id="AP024488">
    <property type="protein sequence ID" value="BCS97770.1"/>
    <property type="molecule type" value="Genomic_DNA"/>
</dbReference>
<comment type="subcellular location">
    <subcellularLocation>
        <location evidence="7">Cell membrane</location>
        <topology evidence="7">Multi-pass membrane protein</topology>
    </subcellularLocation>
</comment>
<evidence type="ECO:0000256" key="4">
    <source>
        <dbReference type="ARBA" id="ARBA00022692"/>
    </source>
</evidence>
<evidence type="ECO:0000313" key="8">
    <source>
        <dbReference type="EMBL" id="BCS97770.1"/>
    </source>
</evidence>
<keyword evidence="9" id="KW-1185">Reference proteome</keyword>
<name>A0ABN6F7M8_9BACT</name>
<gene>
    <name evidence="8" type="primary">lgt_2</name>
    <name evidence="7" type="synonym">lgt</name>
    <name evidence="8" type="ORF">DSLASN_34020</name>
</gene>
<dbReference type="EC" id="2.5.1.145" evidence="7"/>
<dbReference type="Proteomes" id="UP001320148">
    <property type="component" value="Chromosome"/>
</dbReference>
<dbReference type="PANTHER" id="PTHR30589:SF0">
    <property type="entry name" value="PHOSPHATIDYLGLYCEROL--PROLIPOPROTEIN DIACYLGLYCERYL TRANSFERASE"/>
    <property type="match status" value="1"/>
</dbReference>
<evidence type="ECO:0000256" key="5">
    <source>
        <dbReference type="ARBA" id="ARBA00022989"/>
    </source>
</evidence>
<feature type="transmembrane region" description="Helical" evidence="7">
    <location>
        <begin position="54"/>
        <end position="74"/>
    </location>
</feature>
<organism evidence="8 9">
    <name type="scientific">Desulfoluna limicola</name>
    <dbReference type="NCBI Taxonomy" id="2810562"/>
    <lineage>
        <taxon>Bacteria</taxon>
        <taxon>Pseudomonadati</taxon>
        <taxon>Thermodesulfobacteriota</taxon>
        <taxon>Desulfobacteria</taxon>
        <taxon>Desulfobacterales</taxon>
        <taxon>Desulfolunaceae</taxon>
        <taxon>Desulfoluna</taxon>
    </lineage>
</organism>
<keyword evidence="5 7" id="KW-1133">Transmembrane helix</keyword>
<feature type="transmembrane region" description="Helical" evidence="7">
    <location>
        <begin position="198"/>
        <end position="215"/>
    </location>
</feature>
<evidence type="ECO:0000256" key="2">
    <source>
        <dbReference type="ARBA" id="ARBA00022475"/>
    </source>
</evidence>
<dbReference type="PANTHER" id="PTHR30589">
    <property type="entry name" value="PROLIPOPROTEIN DIACYLGLYCERYL TRANSFERASE"/>
    <property type="match status" value="1"/>
</dbReference>
<feature type="binding site" evidence="7">
    <location>
        <position position="137"/>
    </location>
    <ligand>
        <name>a 1,2-diacyl-sn-glycero-3-phospho-(1'-sn-glycerol)</name>
        <dbReference type="ChEBI" id="CHEBI:64716"/>
    </ligand>
</feature>
<evidence type="ECO:0000256" key="3">
    <source>
        <dbReference type="ARBA" id="ARBA00022679"/>
    </source>
</evidence>
<dbReference type="NCBIfam" id="TIGR00544">
    <property type="entry name" value="lgt"/>
    <property type="match status" value="1"/>
</dbReference>
<reference evidence="8 9" key="1">
    <citation type="submission" date="2021-02" db="EMBL/GenBank/DDBJ databases">
        <title>Complete genome of Desulfoluna sp. strain ASN36.</title>
        <authorList>
            <person name="Takahashi A."/>
            <person name="Kojima H."/>
            <person name="Fukui M."/>
        </authorList>
    </citation>
    <scope>NUCLEOTIDE SEQUENCE [LARGE SCALE GENOMIC DNA]</scope>
    <source>
        <strain evidence="8 9">ASN36</strain>
    </source>
</reference>
<feature type="transmembrane region" description="Helical" evidence="7">
    <location>
        <begin position="118"/>
        <end position="136"/>
    </location>
</feature>
<feature type="transmembrane region" description="Helical" evidence="7">
    <location>
        <begin position="227"/>
        <end position="250"/>
    </location>
</feature>
<feature type="transmembrane region" description="Helical" evidence="7">
    <location>
        <begin position="94"/>
        <end position="111"/>
    </location>
</feature>
<evidence type="ECO:0000256" key="6">
    <source>
        <dbReference type="ARBA" id="ARBA00023136"/>
    </source>
</evidence>
<feature type="transmembrane region" description="Helical" evidence="7">
    <location>
        <begin position="170"/>
        <end position="186"/>
    </location>
</feature>
<comment type="pathway">
    <text evidence="7">Protein modification; lipoprotein biosynthesis (diacylglyceryl transfer).</text>
</comment>
<comment type="catalytic activity">
    <reaction evidence="7">
        <text>L-cysteinyl-[prolipoprotein] + a 1,2-diacyl-sn-glycero-3-phospho-(1'-sn-glycerol) = an S-1,2-diacyl-sn-glyceryl-L-cysteinyl-[prolipoprotein] + sn-glycerol 1-phosphate + H(+)</text>
        <dbReference type="Rhea" id="RHEA:56712"/>
        <dbReference type="Rhea" id="RHEA-COMP:14679"/>
        <dbReference type="Rhea" id="RHEA-COMP:14680"/>
        <dbReference type="ChEBI" id="CHEBI:15378"/>
        <dbReference type="ChEBI" id="CHEBI:29950"/>
        <dbReference type="ChEBI" id="CHEBI:57685"/>
        <dbReference type="ChEBI" id="CHEBI:64716"/>
        <dbReference type="ChEBI" id="CHEBI:140658"/>
        <dbReference type="EC" id="2.5.1.145"/>
    </reaction>
</comment>
<evidence type="ECO:0000313" key="9">
    <source>
        <dbReference type="Proteomes" id="UP001320148"/>
    </source>
</evidence>
<keyword evidence="3 7" id="KW-0808">Transferase</keyword>
<dbReference type="GO" id="GO:0016740">
    <property type="term" value="F:transferase activity"/>
    <property type="evidence" value="ECO:0007669"/>
    <property type="project" value="UniProtKB-KW"/>
</dbReference>
<proteinExistence type="inferred from homology"/>
<dbReference type="Pfam" id="PF01790">
    <property type="entry name" value="LGT"/>
    <property type="match status" value="1"/>
</dbReference>
<keyword evidence="2 7" id="KW-1003">Cell membrane</keyword>
<sequence length="266" mass="29346">MTYLVWNIRPELFSLGPLEVRWYGLFFACAFLFGLFYMERRAKQAGLSVSTDSLLFYLIVGTLAGARLAHCLFYEPGYYLAHPLEILMVWKGGLASHGGLLGFLLSLGLFTRKERLPFWGLLDLLTVPAAMGGAFVRLGNFFNSEIVGHPADVPWAVIFARVDGMPRHPVQLYESLVCILVFLLLYGCDRAGAAKGSGFLSGLFLTAIFSSRLALETFKTRQAFWAAELPLTMGQILSIPMILVGLFLLVRGAKALTNEEPPAARG</sequence>
<evidence type="ECO:0000256" key="7">
    <source>
        <dbReference type="HAMAP-Rule" id="MF_01147"/>
    </source>
</evidence>